<accession>A0ABR2LQS2</accession>
<proteinExistence type="predicted"/>
<reference evidence="1 2" key="1">
    <citation type="journal article" date="2022" name="Nat. Plants">
        <title>Genomes of leafy and leafless Platanthera orchids illuminate the evolution of mycoheterotrophy.</title>
        <authorList>
            <person name="Li M.H."/>
            <person name="Liu K.W."/>
            <person name="Li Z."/>
            <person name="Lu H.C."/>
            <person name="Ye Q.L."/>
            <person name="Zhang D."/>
            <person name="Wang J.Y."/>
            <person name="Li Y.F."/>
            <person name="Zhong Z.M."/>
            <person name="Liu X."/>
            <person name="Yu X."/>
            <person name="Liu D.K."/>
            <person name="Tu X.D."/>
            <person name="Liu B."/>
            <person name="Hao Y."/>
            <person name="Liao X.Y."/>
            <person name="Jiang Y.T."/>
            <person name="Sun W.H."/>
            <person name="Chen J."/>
            <person name="Chen Y.Q."/>
            <person name="Ai Y."/>
            <person name="Zhai J.W."/>
            <person name="Wu S.S."/>
            <person name="Zhou Z."/>
            <person name="Hsiao Y.Y."/>
            <person name="Wu W.L."/>
            <person name="Chen Y.Y."/>
            <person name="Lin Y.F."/>
            <person name="Hsu J.L."/>
            <person name="Li C.Y."/>
            <person name="Wang Z.W."/>
            <person name="Zhao X."/>
            <person name="Zhong W.Y."/>
            <person name="Ma X.K."/>
            <person name="Ma L."/>
            <person name="Huang J."/>
            <person name="Chen G.Z."/>
            <person name="Huang M.Z."/>
            <person name="Huang L."/>
            <person name="Peng D.H."/>
            <person name="Luo Y.B."/>
            <person name="Zou S.Q."/>
            <person name="Chen S.P."/>
            <person name="Lan S."/>
            <person name="Tsai W.C."/>
            <person name="Van de Peer Y."/>
            <person name="Liu Z.J."/>
        </authorList>
    </citation>
    <scope>NUCLEOTIDE SEQUENCE [LARGE SCALE GENOMIC DNA]</scope>
    <source>
        <strain evidence="1">Lor288</strain>
    </source>
</reference>
<evidence type="ECO:0000313" key="1">
    <source>
        <dbReference type="EMBL" id="KAK8947771.1"/>
    </source>
</evidence>
<name>A0ABR2LQS2_9ASPA</name>
<gene>
    <name evidence="1" type="ORF">KSP40_PGU002266</name>
</gene>
<sequence length="90" mass="10310">MKHGLTLKTFLKRFSNLADTYELLKLGGSDYHGRETGDESDLDSVYLPVLDVFKILKLACPIWCGAKTDILKRFMEDPSDESMEKIMELH</sequence>
<organism evidence="1 2">
    <name type="scientific">Platanthera guangdongensis</name>
    <dbReference type="NCBI Taxonomy" id="2320717"/>
    <lineage>
        <taxon>Eukaryota</taxon>
        <taxon>Viridiplantae</taxon>
        <taxon>Streptophyta</taxon>
        <taxon>Embryophyta</taxon>
        <taxon>Tracheophyta</taxon>
        <taxon>Spermatophyta</taxon>
        <taxon>Magnoliopsida</taxon>
        <taxon>Liliopsida</taxon>
        <taxon>Asparagales</taxon>
        <taxon>Orchidaceae</taxon>
        <taxon>Orchidoideae</taxon>
        <taxon>Orchideae</taxon>
        <taxon>Orchidinae</taxon>
        <taxon>Platanthera</taxon>
    </lineage>
</organism>
<evidence type="ECO:0000313" key="2">
    <source>
        <dbReference type="Proteomes" id="UP001412067"/>
    </source>
</evidence>
<dbReference type="Proteomes" id="UP001412067">
    <property type="component" value="Unassembled WGS sequence"/>
</dbReference>
<protein>
    <submittedName>
        <fullName evidence="1">Uncharacterized protein</fullName>
    </submittedName>
</protein>
<comment type="caution">
    <text evidence="1">The sequence shown here is derived from an EMBL/GenBank/DDBJ whole genome shotgun (WGS) entry which is preliminary data.</text>
</comment>
<dbReference type="EMBL" id="JBBWWR010000016">
    <property type="protein sequence ID" value="KAK8947771.1"/>
    <property type="molecule type" value="Genomic_DNA"/>
</dbReference>
<keyword evidence="2" id="KW-1185">Reference proteome</keyword>